<organism evidence="3 4">
    <name type="scientific">Staphylotrichum longicolle</name>
    <dbReference type="NCBI Taxonomy" id="669026"/>
    <lineage>
        <taxon>Eukaryota</taxon>
        <taxon>Fungi</taxon>
        <taxon>Dikarya</taxon>
        <taxon>Ascomycota</taxon>
        <taxon>Pezizomycotina</taxon>
        <taxon>Sordariomycetes</taxon>
        <taxon>Sordariomycetidae</taxon>
        <taxon>Sordariales</taxon>
        <taxon>Chaetomiaceae</taxon>
        <taxon>Staphylotrichum</taxon>
    </lineage>
</organism>
<comment type="caution">
    <text evidence="3">The sequence shown here is derived from an EMBL/GenBank/DDBJ whole genome shotgun (WGS) entry which is preliminary data.</text>
</comment>
<evidence type="ECO:0000313" key="3">
    <source>
        <dbReference type="EMBL" id="KAG7291390.1"/>
    </source>
</evidence>
<dbReference type="InterPro" id="IPR011050">
    <property type="entry name" value="Pectin_lyase_fold/virulence"/>
</dbReference>
<dbReference type="PANTHER" id="PTHR33928:SF2">
    <property type="entry name" value="PECTATE LYASE SUPERFAMILY PROTEIN DOMAIN-CONTAINING PROTEIN-RELATED"/>
    <property type="match status" value="1"/>
</dbReference>
<feature type="signal peptide" evidence="1">
    <location>
        <begin position="1"/>
        <end position="17"/>
    </location>
</feature>
<keyword evidence="1" id="KW-0732">Signal</keyword>
<proteinExistence type="predicted"/>
<dbReference type="InterPro" id="IPR024535">
    <property type="entry name" value="RHGA/B-epi-like_pectate_lyase"/>
</dbReference>
<dbReference type="Gene3D" id="2.160.20.10">
    <property type="entry name" value="Single-stranded right-handed beta-helix, Pectin lyase-like"/>
    <property type="match status" value="2"/>
</dbReference>
<gene>
    <name evidence="3" type="ORF">NEMBOFW57_001408</name>
</gene>
<reference evidence="3" key="1">
    <citation type="submission" date="2023-02" db="EMBL/GenBank/DDBJ databases">
        <authorList>
            <person name="Palmer J.M."/>
        </authorList>
    </citation>
    <scope>NUCLEOTIDE SEQUENCE</scope>
    <source>
        <strain evidence="3">FW57</strain>
    </source>
</reference>
<dbReference type="Proteomes" id="UP001197093">
    <property type="component" value="Unassembled WGS sequence"/>
</dbReference>
<keyword evidence="4" id="KW-1185">Reference proteome</keyword>
<dbReference type="InterPro" id="IPR039279">
    <property type="entry name" value="QRT3-like"/>
</dbReference>
<feature type="domain" description="Rhamnogalacturonase A/B/Epimerase-like pectate lyase" evidence="2">
    <location>
        <begin position="405"/>
        <end position="467"/>
    </location>
</feature>
<dbReference type="PANTHER" id="PTHR33928">
    <property type="entry name" value="POLYGALACTURONASE QRT3"/>
    <property type="match status" value="1"/>
</dbReference>
<dbReference type="EMBL" id="JAHCVI010000001">
    <property type="protein sequence ID" value="KAG7291390.1"/>
    <property type="molecule type" value="Genomic_DNA"/>
</dbReference>
<dbReference type="AlphaFoldDB" id="A0AAD4I2K5"/>
<dbReference type="GO" id="GO:0004650">
    <property type="term" value="F:polygalacturonase activity"/>
    <property type="evidence" value="ECO:0007669"/>
    <property type="project" value="InterPro"/>
</dbReference>
<protein>
    <recommendedName>
        <fullName evidence="2">Rhamnogalacturonase A/B/Epimerase-like pectate lyase domain-containing protein</fullName>
    </recommendedName>
</protein>
<dbReference type="SUPFAM" id="SSF51126">
    <property type="entry name" value="Pectin lyase-like"/>
    <property type="match status" value="2"/>
</dbReference>
<evidence type="ECO:0000256" key="1">
    <source>
        <dbReference type="SAM" id="SignalP"/>
    </source>
</evidence>
<name>A0AAD4I2K5_9PEZI</name>
<dbReference type="CDD" id="cd23668">
    <property type="entry name" value="GH55_beta13glucanase-like"/>
    <property type="match status" value="1"/>
</dbReference>
<evidence type="ECO:0000259" key="2">
    <source>
        <dbReference type="Pfam" id="PF12708"/>
    </source>
</evidence>
<accession>A0AAD4I2K5</accession>
<dbReference type="Pfam" id="PF12708">
    <property type="entry name" value="Pect-lyase_RHGA_epim"/>
    <property type="match status" value="2"/>
</dbReference>
<feature type="domain" description="Rhamnogalacturonase A/B/Epimerase-like pectate lyase" evidence="2">
    <location>
        <begin position="41"/>
        <end position="265"/>
    </location>
</feature>
<dbReference type="InterPro" id="IPR012334">
    <property type="entry name" value="Pectin_lyas_fold"/>
</dbReference>
<sequence>MKCAFALLLAAASVAWAAYWMEDIHRQGIAPHSSAGNYKVFRNVKMWGAVGDGVNDDTAAINAAIRDGNRCGGPGCIGSTTTPAIVYFPPGTYLINTPIIGFYFTQIIGDPTNMPIIKASAKFPTSAIALLDADPYMDTGKLNFQATNVFYRQVRNLAFDTTAVGGAATGIHWPSSQATIIQNCVFRLSSQPEDTHTGIFMEEGSGGMMADLVFYGGKYGARFGNQQYTMRNLTFYGSDTAIDQIWNWGWTYKSLKIVGSRVGINMSSSDVGSVTLLDSSFVNVATALITGRTPGNTTGLGSLVIQNVEYKNVPTVLAGADGEPLLLGDSNGTVYDGGYARVGSSQAGMSCFADVLKQGNTYAPRGPSLLEGREFTFSQPPTLKLGDRYYERSKPQYEGYSSSDFISARDHSAMGNGLTDDTNQLNTLIRAASNSSHIAFLDAGYYKVTDTIHVPPNTRIVGEGLASVIMGVGPKFSDPNNPRPVVQIGTPGDVGFVEMSDIIVSTQGPTAGAVMIEYNLNTPAAENMCSPGSPPSGLWDVHVRVGGFTGSQLQVAECPATPDKPNYVNPICIAGYMGMHITPSARNLYMRNNWIWVADHDIDDWNSTQISVFVARGMLVEGSRIWLVGSSVEHHTLYQYQLLNASDIWMGQIQTESPYYQPNPAAPYPFTQLNEALRDPDFAADCQADGVHNSLSSRGNPPCAMAWGLRILDSKNVVVFGAGLYSFFNNYNTSCSTVKSGENCQARIFWVGPNSTGADAMTVEMYNLNTIGSVSMITQGAFDMATWDQNRATFASTLAVFRSQGEGKVVV</sequence>
<feature type="chain" id="PRO_5041949907" description="Rhamnogalacturonase A/B/Epimerase-like pectate lyase domain-containing protein" evidence="1">
    <location>
        <begin position="18"/>
        <end position="811"/>
    </location>
</feature>
<evidence type="ECO:0000313" key="4">
    <source>
        <dbReference type="Proteomes" id="UP001197093"/>
    </source>
</evidence>